<dbReference type="Gene3D" id="2.60.40.10">
    <property type="entry name" value="Immunoglobulins"/>
    <property type="match status" value="5"/>
</dbReference>
<dbReference type="InterPro" id="IPR036179">
    <property type="entry name" value="Ig-like_dom_sf"/>
</dbReference>
<evidence type="ECO:0000256" key="5">
    <source>
        <dbReference type="ARBA" id="ARBA00023130"/>
    </source>
</evidence>
<feature type="domain" description="Ig-like" evidence="12">
    <location>
        <begin position="461"/>
        <end position="583"/>
    </location>
</feature>
<dbReference type="InterPro" id="IPR013783">
    <property type="entry name" value="Ig-like_fold"/>
</dbReference>
<evidence type="ECO:0000256" key="2">
    <source>
        <dbReference type="ARBA" id="ARBA00022475"/>
    </source>
</evidence>
<dbReference type="InterPro" id="IPR051287">
    <property type="entry name" value="TCR_variable_region"/>
</dbReference>
<dbReference type="Proteomes" id="UP000322234">
    <property type="component" value="Unassembled WGS sequence"/>
</dbReference>
<evidence type="ECO:0000256" key="10">
    <source>
        <dbReference type="ARBA" id="ARBA00043266"/>
    </source>
</evidence>
<protein>
    <recommendedName>
        <fullName evidence="12">Ig-like domain-containing protein</fullName>
    </recommendedName>
</protein>
<feature type="domain" description="Ig-like" evidence="12">
    <location>
        <begin position="222"/>
        <end position="329"/>
    </location>
</feature>
<evidence type="ECO:0000256" key="11">
    <source>
        <dbReference type="SAM" id="SignalP"/>
    </source>
</evidence>
<keyword evidence="5" id="KW-1064">Adaptive immunity</keyword>
<comment type="caution">
    <text evidence="13">The sequence shown here is derived from an EMBL/GenBank/DDBJ whole genome shotgun (WGS) entry which is preliminary data.</text>
</comment>
<keyword evidence="2" id="KW-1003">Cell membrane</keyword>
<evidence type="ECO:0000256" key="7">
    <source>
        <dbReference type="ARBA" id="ARBA00023157"/>
    </source>
</evidence>
<dbReference type="InterPro" id="IPR003599">
    <property type="entry name" value="Ig_sub"/>
</dbReference>
<keyword evidence="9" id="KW-0393">Immunoglobulin domain</keyword>
<keyword evidence="6" id="KW-0472">Membrane</keyword>
<evidence type="ECO:0000256" key="4">
    <source>
        <dbReference type="ARBA" id="ARBA00022859"/>
    </source>
</evidence>
<dbReference type="EMBL" id="VBQZ03000383">
    <property type="protein sequence ID" value="MXQ99217.1"/>
    <property type="molecule type" value="Genomic_DNA"/>
</dbReference>
<keyword evidence="7" id="KW-1015">Disulfide bond</keyword>
<dbReference type="SMART" id="SM00406">
    <property type="entry name" value="IGv"/>
    <property type="match status" value="3"/>
</dbReference>
<evidence type="ECO:0000256" key="3">
    <source>
        <dbReference type="ARBA" id="ARBA00022729"/>
    </source>
</evidence>
<dbReference type="GO" id="GO:0002250">
    <property type="term" value="P:adaptive immune response"/>
    <property type="evidence" value="ECO:0007669"/>
    <property type="project" value="UniProtKB-KW"/>
</dbReference>
<keyword evidence="8" id="KW-0675">Receptor</keyword>
<feature type="chain" id="PRO_5025536146" description="Ig-like domain-containing protein" evidence="11">
    <location>
        <begin position="22"/>
        <end position="583"/>
    </location>
</feature>
<evidence type="ECO:0000256" key="6">
    <source>
        <dbReference type="ARBA" id="ARBA00023136"/>
    </source>
</evidence>
<dbReference type="InterPro" id="IPR007110">
    <property type="entry name" value="Ig-like_dom"/>
</dbReference>
<dbReference type="SUPFAM" id="SSF48726">
    <property type="entry name" value="Immunoglobulin"/>
    <property type="match status" value="5"/>
</dbReference>
<dbReference type="PANTHER" id="PTHR19367:SF41">
    <property type="entry name" value="IG-LIKE DOMAIN-CONTAINING PROTEIN"/>
    <property type="match status" value="1"/>
</dbReference>
<dbReference type="SMART" id="SM00408">
    <property type="entry name" value="IGc2"/>
    <property type="match status" value="2"/>
</dbReference>
<keyword evidence="3 11" id="KW-0732">Signal</keyword>
<sequence length="583" mass="65850">MLLSSLLKVVVASLCLGSIIAQKVTQDQPQVLGQEKEAVTLDCKYDTSDSRYSLFWYKQPSSGGMILLIRQDSSNQQNATEGGTRGDSVTQTEGIVTLPEKASLTLKCTYQSSYSGFLLWYVQYQNKELEMLLKSSLGNQKVTSRGFEATHISSDSSFHLQKSSVQTSDSAVYYCALSDTMKTRFVRPVYSREQGSCSFANMHSATHSVLLIILIFRSGVAQKVIQDQPYITSQIGQSVILKCQYELSQSGYMHYFFWYKQLPSGEMTFLIHQESLGPNARNGRYSVNLQKAQNSISLTISALQLEDSAKYFCAVRELTVLEVMGKAVQKPQSVIRESPPAAGPQLKCSPADLRQEMLRNVFKEPNDRTMALDRHIIVIGTVVDAKTTQPNSMDCAEGENVNLPCNHSTIRGDEYIHWYQQNHNQSPLNETKWKIDSCIPHGHETVQRTSVTSFFGVDRRPKICEYFKTVTRFWMETRSGVAQKVTQDQPDITSQVGQSVTLNCQYEVNWYRISYSIFWYKQLLSGQMTYLIRQYSEDGNARDGRYSVNFQKADNSISLTIPALQLEDTAKYFCALTGSQCLK</sequence>
<dbReference type="Pfam" id="PF07686">
    <property type="entry name" value="V-set"/>
    <property type="match status" value="3"/>
</dbReference>
<feature type="signal peptide" evidence="11">
    <location>
        <begin position="1"/>
        <end position="21"/>
    </location>
</feature>
<feature type="domain" description="Ig-like" evidence="12">
    <location>
        <begin position="87"/>
        <end position="187"/>
    </location>
</feature>
<proteinExistence type="predicted"/>
<dbReference type="InterPro" id="IPR013106">
    <property type="entry name" value="Ig_V-set"/>
</dbReference>
<evidence type="ECO:0000259" key="12">
    <source>
        <dbReference type="PROSITE" id="PS50835"/>
    </source>
</evidence>
<dbReference type="GO" id="GO:0042101">
    <property type="term" value="C:T cell receptor complex"/>
    <property type="evidence" value="ECO:0007669"/>
    <property type="project" value="UniProtKB-KW"/>
</dbReference>
<dbReference type="AlphaFoldDB" id="A0A6B0SEV1"/>
<gene>
    <name evidence="13" type="ORF">E5288_WYG018569</name>
</gene>
<keyword evidence="10" id="KW-1279">T cell receptor</keyword>
<evidence type="ECO:0000256" key="8">
    <source>
        <dbReference type="ARBA" id="ARBA00023170"/>
    </source>
</evidence>
<name>A0A6B0SEV1_9CETA</name>
<accession>A0A6B0SEV1</accession>
<dbReference type="PROSITE" id="PS50835">
    <property type="entry name" value="IG_LIKE"/>
    <property type="match status" value="3"/>
</dbReference>
<evidence type="ECO:0000256" key="1">
    <source>
        <dbReference type="ARBA" id="ARBA00004236"/>
    </source>
</evidence>
<dbReference type="PANTHER" id="PTHR19367">
    <property type="entry name" value="T-CELL RECEPTOR ALPHA CHAIN V REGION"/>
    <property type="match status" value="1"/>
</dbReference>
<dbReference type="FunFam" id="2.60.40.10:FF:000878">
    <property type="entry name" value="T cell receptor alpha variable 38-1"/>
    <property type="match status" value="2"/>
</dbReference>
<dbReference type="InterPro" id="IPR003598">
    <property type="entry name" value="Ig_sub2"/>
</dbReference>
<evidence type="ECO:0000256" key="9">
    <source>
        <dbReference type="ARBA" id="ARBA00023319"/>
    </source>
</evidence>
<keyword evidence="14" id="KW-1185">Reference proteome</keyword>
<evidence type="ECO:0000313" key="14">
    <source>
        <dbReference type="Proteomes" id="UP000322234"/>
    </source>
</evidence>
<dbReference type="CDD" id="cd00099">
    <property type="entry name" value="IgV"/>
    <property type="match status" value="1"/>
</dbReference>
<evidence type="ECO:0000313" key="13">
    <source>
        <dbReference type="EMBL" id="MXQ99217.1"/>
    </source>
</evidence>
<reference evidence="13" key="1">
    <citation type="submission" date="2019-10" db="EMBL/GenBank/DDBJ databases">
        <title>The sequence and de novo assembly of the wild yak genome.</title>
        <authorList>
            <person name="Liu Y."/>
        </authorList>
    </citation>
    <scope>NUCLEOTIDE SEQUENCE [LARGE SCALE GENOMIC DNA]</scope>
    <source>
        <strain evidence="13">WY2019</strain>
    </source>
</reference>
<comment type="subcellular location">
    <subcellularLocation>
        <location evidence="1">Cell membrane</location>
    </subcellularLocation>
</comment>
<organism evidence="13 14">
    <name type="scientific">Bos mutus</name>
    <name type="common">wild yak</name>
    <dbReference type="NCBI Taxonomy" id="72004"/>
    <lineage>
        <taxon>Eukaryota</taxon>
        <taxon>Metazoa</taxon>
        <taxon>Chordata</taxon>
        <taxon>Craniata</taxon>
        <taxon>Vertebrata</taxon>
        <taxon>Euteleostomi</taxon>
        <taxon>Mammalia</taxon>
        <taxon>Eutheria</taxon>
        <taxon>Laurasiatheria</taxon>
        <taxon>Artiodactyla</taxon>
        <taxon>Ruminantia</taxon>
        <taxon>Pecora</taxon>
        <taxon>Bovidae</taxon>
        <taxon>Bovinae</taxon>
        <taxon>Bos</taxon>
    </lineage>
</organism>
<dbReference type="SMART" id="SM00409">
    <property type="entry name" value="IG"/>
    <property type="match status" value="3"/>
</dbReference>
<keyword evidence="4" id="KW-0391">Immunity</keyword>